<protein>
    <submittedName>
        <fullName evidence="1">Uncharacterized protein</fullName>
    </submittedName>
</protein>
<proteinExistence type="predicted"/>
<dbReference type="OrthoDB" id="1798204at2"/>
<dbReference type="EMBL" id="OMOF01000057">
    <property type="protein sequence ID" value="SPF35420.1"/>
    <property type="molecule type" value="Genomic_DNA"/>
</dbReference>
<dbReference type="AlphaFoldDB" id="A0A2U3K786"/>
<name>A0A2U3K786_9FIRM</name>
<gene>
    <name evidence="1" type="ORF">SBF1_150023</name>
</gene>
<organism evidence="1 2">
    <name type="scientific">Candidatus Desulfosporosinus infrequens</name>
    <dbReference type="NCBI Taxonomy" id="2043169"/>
    <lineage>
        <taxon>Bacteria</taxon>
        <taxon>Bacillati</taxon>
        <taxon>Bacillota</taxon>
        <taxon>Clostridia</taxon>
        <taxon>Eubacteriales</taxon>
        <taxon>Desulfitobacteriaceae</taxon>
        <taxon>Desulfosporosinus</taxon>
    </lineage>
</organism>
<evidence type="ECO:0000313" key="2">
    <source>
        <dbReference type="Proteomes" id="UP000238916"/>
    </source>
</evidence>
<sequence length="96" mass="11171">MHFLKKFFSKDNTPETSDIIPEQTISVSQDHLDSTLQNNSENIQPVPNSINLRSKFLRIQKSSFSEPPETFHENEAWAPEPEFVGLFRKRRINAIE</sequence>
<dbReference type="Proteomes" id="UP000238916">
    <property type="component" value="Unassembled WGS sequence"/>
</dbReference>
<evidence type="ECO:0000313" key="1">
    <source>
        <dbReference type="EMBL" id="SPF35420.1"/>
    </source>
</evidence>
<accession>A0A2U3K786</accession>
<reference evidence="2" key="1">
    <citation type="submission" date="2018-02" db="EMBL/GenBank/DDBJ databases">
        <authorList>
            <person name="Hausmann B."/>
        </authorList>
    </citation>
    <scope>NUCLEOTIDE SEQUENCE [LARGE SCALE GENOMIC DNA]</scope>
    <source>
        <strain evidence="2">Peat soil MAG SbF1</strain>
    </source>
</reference>